<proteinExistence type="predicted"/>
<name>A0A8J3IXS8_9CHLR</name>
<keyword evidence="2" id="KW-1185">Reference proteome</keyword>
<organism evidence="1 2">
    <name type="scientific">Reticulibacter mediterranei</name>
    <dbReference type="NCBI Taxonomy" id="2778369"/>
    <lineage>
        <taxon>Bacteria</taxon>
        <taxon>Bacillati</taxon>
        <taxon>Chloroflexota</taxon>
        <taxon>Ktedonobacteria</taxon>
        <taxon>Ktedonobacterales</taxon>
        <taxon>Reticulibacteraceae</taxon>
        <taxon>Reticulibacter</taxon>
    </lineage>
</organism>
<reference evidence="1" key="1">
    <citation type="submission" date="2020-10" db="EMBL/GenBank/DDBJ databases">
        <title>Taxonomic study of unclassified bacteria belonging to the class Ktedonobacteria.</title>
        <authorList>
            <person name="Yabe S."/>
            <person name="Wang C.M."/>
            <person name="Zheng Y."/>
            <person name="Sakai Y."/>
            <person name="Cavaletti L."/>
            <person name="Monciardini P."/>
            <person name="Donadio S."/>
        </authorList>
    </citation>
    <scope>NUCLEOTIDE SEQUENCE</scope>
    <source>
        <strain evidence="1">ID150040</strain>
    </source>
</reference>
<dbReference type="EMBL" id="BNJK01000002">
    <property type="protein sequence ID" value="GHP00439.1"/>
    <property type="molecule type" value="Genomic_DNA"/>
</dbReference>
<comment type="caution">
    <text evidence="1">The sequence shown here is derived from an EMBL/GenBank/DDBJ whole genome shotgun (WGS) entry which is preliminary data.</text>
</comment>
<protein>
    <submittedName>
        <fullName evidence="1">Uncharacterized protein</fullName>
    </submittedName>
</protein>
<evidence type="ECO:0000313" key="2">
    <source>
        <dbReference type="Proteomes" id="UP000597444"/>
    </source>
</evidence>
<sequence length="150" mass="16531">MHLDSLGMNSNVHLIGSGPFWIYGSFYQSVVHVGQDGNQQWPITKLVVEVGPNYEQPVTLRLRNRETGKLAWWTDGQIPPSTSTQTLILNSKTNTEDVGSVPGVPDVPHGSPREGWKEWGIFPLFSVAGCYTLDVSWSGGSWQSTFAVGR</sequence>
<dbReference type="AlphaFoldDB" id="A0A8J3IXS8"/>
<evidence type="ECO:0000313" key="1">
    <source>
        <dbReference type="EMBL" id="GHP00439.1"/>
    </source>
</evidence>
<dbReference type="Proteomes" id="UP000597444">
    <property type="component" value="Unassembled WGS sequence"/>
</dbReference>
<accession>A0A8J3IXS8</accession>
<gene>
    <name evidence="1" type="ORF">KSF_104860</name>
</gene>